<organism evidence="9 10">
    <name type="scientific">Populus trichocarpa</name>
    <name type="common">Western balsam poplar</name>
    <name type="synonym">Populus balsamifera subsp. trichocarpa</name>
    <dbReference type="NCBI Taxonomy" id="3694"/>
    <lineage>
        <taxon>Eukaryota</taxon>
        <taxon>Viridiplantae</taxon>
        <taxon>Streptophyta</taxon>
        <taxon>Embryophyta</taxon>
        <taxon>Tracheophyta</taxon>
        <taxon>Spermatophyta</taxon>
        <taxon>Magnoliopsida</taxon>
        <taxon>eudicotyledons</taxon>
        <taxon>Gunneridae</taxon>
        <taxon>Pentapetalae</taxon>
        <taxon>rosids</taxon>
        <taxon>fabids</taxon>
        <taxon>Malpighiales</taxon>
        <taxon>Salicaceae</taxon>
        <taxon>Saliceae</taxon>
        <taxon>Populus</taxon>
    </lineage>
</organism>
<dbReference type="InterPro" id="IPR033650">
    <property type="entry name" value="Ribosomal_mL46_NUDIX"/>
</dbReference>
<comment type="similarity">
    <text evidence="2">Belongs to the mitochondrion-specific ribosomal protein mL46 family.</text>
</comment>
<feature type="chain" id="PRO_5014294187" description="Large ribosomal subunit protein mL46" evidence="8">
    <location>
        <begin position="21"/>
        <end position="231"/>
    </location>
</feature>
<keyword evidence="5" id="KW-0496">Mitochondrion</keyword>
<dbReference type="InParanoid" id="A0A2K2BJU8"/>
<dbReference type="GO" id="GO:0005762">
    <property type="term" value="C:mitochondrial large ribosomal subunit"/>
    <property type="evidence" value="ECO:0000318"/>
    <property type="project" value="GO_Central"/>
</dbReference>
<keyword evidence="4" id="KW-0689">Ribosomal protein</keyword>
<dbReference type="EMBL" id="CM009291">
    <property type="protein sequence ID" value="PNT50060.1"/>
    <property type="molecule type" value="Genomic_DNA"/>
</dbReference>
<keyword evidence="10" id="KW-1185">Reference proteome</keyword>
<dbReference type="InterPro" id="IPR040008">
    <property type="entry name" value="Ribosomal_mL46"/>
</dbReference>
<dbReference type="EMBL" id="CM009291">
    <property type="protein sequence ID" value="PNT50059.1"/>
    <property type="molecule type" value="Genomic_DNA"/>
</dbReference>
<dbReference type="Gramene" id="Potri.002G164800.1.v4.1">
    <property type="protein sequence ID" value="Potri.002G164800.1.v4.1"/>
    <property type="gene ID" value="Potri.002G164800.v4.1"/>
</dbReference>
<dbReference type="Gene3D" id="3.90.79.10">
    <property type="entry name" value="Nucleoside Triphosphate Pyrophosphohydrolase"/>
    <property type="match status" value="1"/>
</dbReference>
<comment type="subcellular location">
    <subcellularLocation>
        <location evidence="1">Mitochondrion</location>
    </subcellularLocation>
</comment>
<keyword evidence="3" id="KW-0809">Transit peptide</keyword>
<dbReference type="GO" id="GO:0003735">
    <property type="term" value="F:structural constituent of ribosome"/>
    <property type="evidence" value="ECO:0000318"/>
    <property type="project" value="GO_Central"/>
</dbReference>
<evidence type="ECO:0000256" key="3">
    <source>
        <dbReference type="ARBA" id="ARBA00022946"/>
    </source>
</evidence>
<dbReference type="PANTHER" id="PTHR13124:SF12">
    <property type="entry name" value="LARGE RIBOSOMAL SUBUNIT PROTEIN ML46"/>
    <property type="match status" value="1"/>
</dbReference>
<reference evidence="9 10" key="1">
    <citation type="journal article" date="2006" name="Science">
        <title>The genome of black cottonwood, Populus trichocarpa (Torr. &amp; Gray).</title>
        <authorList>
            <person name="Tuskan G.A."/>
            <person name="Difazio S."/>
            <person name="Jansson S."/>
            <person name="Bohlmann J."/>
            <person name="Grigoriev I."/>
            <person name="Hellsten U."/>
            <person name="Putnam N."/>
            <person name="Ralph S."/>
            <person name="Rombauts S."/>
            <person name="Salamov A."/>
            <person name="Schein J."/>
            <person name="Sterck L."/>
            <person name="Aerts A."/>
            <person name="Bhalerao R.R."/>
            <person name="Bhalerao R.P."/>
            <person name="Blaudez D."/>
            <person name="Boerjan W."/>
            <person name="Brun A."/>
            <person name="Brunner A."/>
            <person name="Busov V."/>
            <person name="Campbell M."/>
            <person name="Carlson J."/>
            <person name="Chalot M."/>
            <person name="Chapman J."/>
            <person name="Chen G.L."/>
            <person name="Cooper D."/>
            <person name="Coutinho P.M."/>
            <person name="Couturier J."/>
            <person name="Covert S."/>
            <person name="Cronk Q."/>
            <person name="Cunningham R."/>
            <person name="Davis J."/>
            <person name="Degroeve S."/>
            <person name="Dejardin A."/>
            <person name="Depamphilis C."/>
            <person name="Detter J."/>
            <person name="Dirks B."/>
            <person name="Dubchak I."/>
            <person name="Duplessis S."/>
            <person name="Ehlting J."/>
            <person name="Ellis B."/>
            <person name="Gendler K."/>
            <person name="Goodstein D."/>
            <person name="Gribskov M."/>
            <person name="Grimwood J."/>
            <person name="Groover A."/>
            <person name="Gunter L."/>
            <person name="Hamberger B."/>
            <person name="Heinze B."/>
            <person name="Helariutta Y."/>
            <person name="Henrissat B."/>
            <person name="Holligan D."/>
            <person name="Holt R."/>
            <person name="Huang W."/>
            <person name="Islam-Faridi N."/>
            <person name="Jones S."/>
            <person name="Jones-Rhoades M."/>
            <person name="Jorgensen R."/>
            <person name="Joshi C."/>
            <person name="Kangasjarvi J."/>
            <person name="Karlsson J."/>
            <person name="Kelleher C."/>
            <person name="Kirkpatrick R."/>
            <person name="Kirst M."/>
            <person name="Kohler A."/>
            <person name="Kalluri U."/>
            <person name="Larimer F."/>
            <person name="Leebens-Mack J."/>
            <person name="Leple J.C."/>
            <person name="Locascio P."/>
            <person name="Lou Y."/>
            <person name="Lucas S."/>
            <person name="Martin F."/>
            <person name="Montanini B."/>
            <person name="Napoli C."/>
            <person name="Nelson D.R."/>
            <person name="Nelson C."/>
            <person name="Nieminen K."/>
            <person name="Nilsson O."/>
            <person name="Pereda V."/>
            <person name="Peter G."/>
            <person name="Philippe R."/>
            <person name="Pilate G."/>
            <person name="Poliakov A."/>
            <person name="Razumovskaya J."/>
            <person name="Richardson P."/>
            <person name="Rinaldi C."/>
            <person name="Ritland K."/>
            <person name="Rouze P."/>
            <person name="Ryaboy D."/>
            <person name="Schmutz J."/>
            <person name="Schrader J."/>
            <person name="Segerman B."/>
            <person name="Shin H."/>
            <person name="Siddiqui A."/>
            <person name="Sterky F."/>
            <person name="Terry A."/>
            <person name="Tsai C.J."/>
            <person name="Uberbacher E."/>
            <person name="Unneberg P."/>
            <person name="Vahala J."/>
            <person name="Wall K."/>
            <person name="Wessler S."/>
            <person name="Yang G."/>
            <person name="Yin T."/>
            <person name="Douglas C."/>
            <person name="Marra M."/>
            <person name="Sandberg G."/>
            <person name="Van de Peer Y."/>
            <person name="Rokhsar D."/>
        </authorList>
    </citation>
    <scope>NUCLEOTIDE SEQUENCE [LARGE SCALE GENOMIC DNA]</scope>
    <source>
        <strain evidence="10">cv. Nisqually</strain>
        <strain evidence="9">Nisqually-1</strain>
    </source>
</reference>
<dbReference type="GO" id="GO:0005743">
    <property type="term" value="C:mitochondrial inner membrane"/>
    <property type="evidence" value="ECO:0007669"/>
    <property type="project" value="UniProtKB-ARBA"/>
</dbReference>
<keyword evidence="8" id="KW-0732">Signal</keyword>
<evidence type="ECO:0000313" key="9">
    <source>
        <dbReference type="EMBL" id="PNT50060.1"/>
    </source>
</evidence>
<sequence>MRRSLFTSLALSLVTKRGFCAKPEKIVASVLFERLPVVIPKIDPVVYAFTEFSFRWRQQFRRRYPDEFLDKSNSSGKGDYQIEYEPAPRITEADKTNDKKSLQRALDRKLYLLLYGKAYGSPSDKPVWHFPEKVYESEETLRKCAESALQSVLGELSHTYFAGNAPMGHMVIQPTDDAQESSYKRFFFKSQVTAMDKFKIGKCEDFVWVTKDELLGYFPEQTEYLNKMIIS</sequence>
<evidence type="ECO:0000256" key="4">
    <source>
        <dbReference type="ARBA" id="ARBA00022980"/>
    </source>
</evidence>
<dbReference type="PANTHER" id="PTHR13124">
    <property type="entry name" value="39S RIBOSOMAL PROTEIN L46, MITOCHONDRIAL PRECURSOR-RELATED"/>
    <property type="match status" value="1"/>
</dbReference>
<accession>A0A2K2BJU8</accession>
<gene>
    <name evidence="9" type="ORF">POPTR_002G164800</name>
</gene>
<dbReference type="AlphaFoldDB" id="A0A2K2BJU8"/>
<evidence type="ECO:0000256" key="5">
    <source>
        <dbReference type="ARBA" id="ARBA00023128"/>
    </source>
</evidence>
<dbReference type="SMR" id="A0A2K2BJU8"/>
<evidence type="ECO:0000256" key="1">
    <source>
        <dbReference type="ARBA" id="ARBA00004173"/>
    </source>
</evidence>
<name>A0A2K2BJU8_POPTR</name>
<dbReference type="Proteomes" id="UP000006729">
    <property type="component" value="Chromosome 2"/>
</dbReference>
<feature type="signal peptide" evidence="8">
    <location>
        <begin position="1"/>
        <end position="20"/>
    </location>
</feature>
<dbReference type="Gramene" id="Potri.002G164800.3.v4.1">
    <property type="protein sequence ID" value="Potri.002G164800.3.v4.1"/>
    <property type="gene ID" value="Potri.002G164800.v4.1"/>
</dbReference>
<dbReference type="STRING" id="3694.A0A2K2BJU8"/>
<dbReference type="OMA" id="CAHIVVQ"/>
<dbReference type="CDD" id="cd04661">
    <property type="entry name" value="NUDIX_MRP_L46"/>
    <property type="match status" value="1"/>
</dbReference>
<evidence type="ECO:0000256" key="8">
    <source>
        <dbReference type="SAM" id="SignalP"/>
    </source>
</evidence>
<keyword evidence="6" id="KW-0687">Ribonucleoprotein</keyword>
<dbReference type="EMBL" id="CM009291">
    <property type="protein sequence ID" value="PNT50061.1"/>
    <property type="molecule type" value="Genomic_DNA"/>
</dbReference>
<dbReference type="FunCoup" id="A0A2K2BJU8">
    <property type="interactions" value="1419"/>
</dbReference>
<dbReference type="OrthoDB" id="414075at2759"/>
<evidence type="ECO:0000256" key="6">
    <source>
        <dbReference type="ARBA" id="ARBA00023274"/>
    </source>
</evidence>
<evidence type="ECO:0000313" key="10">
    <source>
        <dbReference type="Proteomes" id="UP000006729"/>
    </source>
</evidence>
<evidence type="ECO:0000256" key="7">
    <source>
        <dbReference type="ARBA" id="ARBA00035190"/>
    </source>
</evidence>
<dbReference type="FunFam" id="3.90.79.10:FF:000018">
    <property type="entry name" value="39S ribosomal protein L46, mitochondrial"/>
    <property type="match status" value="1"/>
</dbReference>
<evidence type="ECO:0000256" key="2">
    <source>
        <dbReference type="ARBA" id="ARBA00009070"/>
    </source>
</evidence>
<proteinExistence type="inferred from homology"/>
<protein>
    <recommendedName>
        <fullName evidence="7">Large ribosomal subunit protein mL46</fullName>
    </recommendedName>
</protein>
<reference evidence="9" key="2">
    <citation type="submission" date="2017-07" db="EMBL/GenBank/DDBJ databases">
        <title>WGS assembly of Populus trichocarpa.</title>
        <authorList>
            <person name="Tuskan G."/>
            <person name="Difazio S."/>
            <person name="Jansson S."/>
            <person name="Bohlmann J."/>
            <person name="Grigoriev I."/>
            <person name="Hellsten U."/>
            <person name="Putnam N."/>
            <person name="Ralph S."/>
            <person name="Rombauts S."/>
            <person name="Salamov A."/>
            <person name="Schein J."/>
            <person name="Sterck L."/>
            <person name="Aerts A."/>
            <person name="Bhalerao R."/>
            <person name="Bhalerao R."/>
            <person name="Blaudez D."/>
            <person name="Boerjan W."/>
            <person name="Brun A."/>
            <person name="Brunner A."/>
            <person name="Busov V."/>
            <person name="Campbell M."/>
            <person name="Carlson J."/>
            <person name="Chalot M."/>
            <person name="Chapman J."/>
            <person name="Chen G."/>
            <person name="Cooper D."/>
            <person name="Coutinho P."/>
            <person name="Couturier J."/>
            <person name="Covert S."/>
            <person name="Cronk Q."/>
            <person name="Cunningham R."/>
            <person name="Davis J."/>
            <person name="Degroeve S."/>
            <person name="Dejardin A."/>
            <person name="Depamphilis C."/>
            <person name="Detter J."/>
            <person name="Dirks B."/>
            <person name="Dubchak I."/>
            <person name="Duplessis S."/>
            <person name="Ehlting J."/>
            <person name="Ellis B."/>
            <person name="Gendler K."/>
            <person name="Goodstein D."/>
            <person name="Gribskov M."/>
            <person name="Grimwood J."/>
            <person name="Groover A."/>
            <person name="Gunter L."/>
            <person name="Hamberger B."/>
            <person name="Heinze B."/>
            <person name="Helariutta Y."/>
            <person name="Henrissat B."/>
            <person name="Holligan D."/>
            <person name="Holt R."/>
            <person name="Huang W."/>
            <person name="Islam-Faridi N."/>
            <person name="Jones S."/>
            <person name="Jones-Rhoades M."/>
            <person name="Jorgensen R."/>
            <person name="Joshi C."/>
            <person name="Kangasjarvi J."/>
            <person name="Karlsson J."/>
            <person name="Kelleher C."/>
            <person name="Kirkpatrick R."/>
            <person name="Kirst M."/>
            <person name="Kohler A."/>
            <person name="Kalluri U."/>
            <person name="Larimer F."/>
            <person name="Leebens-Mack J."/>
            <person name="Leple J."/>
            <person name="Locascio P."/>
            <person name="Lou Y."/>
            <person name="Lucas S."/>
            <person name="Martin F."/>
            <person name="Montanini B."/>
            <person name="Napoli C."/>
            <person name="Nelson D."/>
            <person name="Nelson C."/>
            <person name="Nieminen K."/>
            <person name="Nilsson O."/>
            <person name="Pereda V."/>
            <person name="Peter G."/>
            <person name="Philippe R."/>
            <person name="Pilate G."/>
            <person name="Poliakov A."/>
            <person name="Razumovskaya J."/>
            <person name="Richardson P."/>
            <person name="Rinaldi C."/>
            <person name="Ritland K."/>
            <person name="Rouze P."/>
            <person name="Ryaboy D."/>
            <person name="Schmutz J."/>
            <person name="Schrader J."/>
            <person name="Segerman B."/>
            <person name="Shin H."/>
            <person name="Siddiqui A."/>
            <person name="Sterky F."/>
            <person name="Terry A."/>
            <person name="Tsai C."/>
            <person name="Uberbacher E."/>
            <person name="Unneberg P."/>
            <person name="Vahala J."/>
            <person name="Wall K."/>
            <person name="Wessler S."/>
            <person name="Yang G."/>
            <person name="Yin T."/>
            <person name="Douglas C."/>
            <person name="Marra M."/>
            <person name="Sandberg G."/>
            <person name="Van De Peer Y."/>
            <person name="Rokhsar D."/>
        </authorList>
    </citation>
    <scope>NUCLEOTIDE SEQUENCE</scope>
    <source>
        <strain evidence="9">Nisqually-1</strain>
    </source>
</reference>